<dbReference type="GO" id="GO:0003677">
    <property type="term" value="F:DNA binding"/>
    <property type="evidence" value="ECO:0007669"/>
    <property type="project" value="TreeGrafter"/>
</dbReference>
<comment type="function">
    <text evidence="7">May have a photoreceptor function.</text>
</comment>
<evidence type="ECO:0000256" key="2">
    <source>
        <dbReference type="ARBA" id="ARBA00017881"/>
    </source>
</evidence>
<dbReference type="Gene3D" id="3.40.50.620">
    <property type="entry name" value="HUPs"/>
    <property type="match status" value="1"/>
</dbReference>
<dbReference type="Proteomes" id="UP000004095">
    <property type="component" value="Unassembled WGS sequence"/>
</dbReference>
<keyword evidence="3 6" id="KW-0285">Flavoprotein</keyword>
<evidence type="ECO:0000256" key="5">
    <source>
        <dbReference type="ARBA" id="ARBA00022991"/>
    </source>
</evidence>
<comment type="caution">
    <text evidence="9">The sequence shown here is derived from an EMBL/GenBank/DDBJ whole genome shotgun (WGS) entry which is preliminary data.</text>
</comment>
<sequence length="483" mass="55259">MENKQKINNLRTQVKIVWFRNDLRVHDNDVLAKAASDADYLLPVYCFDPRQYETTSLGFAKTGAHRAQFLIETLANLRANLEAKGSGLVIRIGKPEEVIADLAKATQAKAVYASQEIGTEEDATVKQLEKRLWKNQVFLELLWTGNLIHPADLPFPLNSLSNVFTDFRKEIEQGLKVREAVTLPDTLPLLPPGVEAGSLPKLTDLGLTHTTPDTRAVLHFKGGETAGLQRIEDYIWQRSLLQHYKDTRNGLLGADYSTKFSPWLANGAISARTVYHEIKKYEQQVVKNKSTYHLVFELLWREYFRLVARKYGHRIFVKGGIKAKGEVEMSSNRKRTFKRWKNGETGIPFIDANMRELNATGFMSNRGRQNVASYLTKDLKINWVHGAMYFESQLIDYDVSSNWCNWNYVAGVGNDPRKDRYFDILSQANRYDNKGAYVKHWLPELASIPENKVHEPHQLKATEQQAYEMILGQDYPKPIPGKK</sequence>
<dbReference type="GO" id="GO:0071949">
    <property type="term" value="F:FAD binding"/>
    <property type="evidence" value="ECO:0007669"/>
    <property type="project" value="TreeGrafter"/>
</dbReference>
<evidence type="ECO:0000313" key="9">
    <source>
        <dbReference type="EMBL" id="EAY27653.1"/>
    </source>
</evidence>
<comment type="similarity">
    <text evidence="1 7">Belongs to the DNA photolyase class-1 family.</text>
</comment>
<dbReference type="Gene3D" id="1.25.40.80">
    <property type="match status" value="1"/>
</dbReference>
<dbReference type="Pfam" id="PF00875">
    <property type="entry name" value="DNA_photolyase"/>
    <property type="match status" value="1"/>
</dbReference>
<dbReference type="InterPro" id="IPR036134">
    <property type="entry name" value="Crypto/Photolyase_FAD-like_sf"/>
</dbReference>
<name>A1ZPZ8_MICM2</name>
<dbReference type="AlphaFoldDB" id="A1ZPZ8"/>
<dbReference type="PRINTS" id="PR00147">
    <property type="entry name" value="DNAPHOTLYASE"/>
</dbReference>
<dbReference type="eggNOG" id="COG0415">
    <property type="taxonomic scope" value="Bacteria"/>
</dbReference>
<feature type="binding site" evidence="6">
    <location>
        <begin position="396"/>
        <end position="398"/>
    </location>
    <ligand>
        <name>FAD</name>
        <dbReference type="ChEBI" id="CHEBI:57692"/>
    </ligand>
</feature>
<protein>
    <recommendedName>
        <fullName evidence="2 7">Cryptochrome DASH</fullName>
    </recommendedName>
</protein>
<evidence type="ECO:0000256" key="1">
    <source>
        <dbReference type="ARBA" id="ARBA00005862"/>
    </source>
</evidence>
<feature type="domain" description="Photolyase/cryptochrome alpha/beta" evidence="8">
    <location>
        <begin position="13"/>
        <end position="147"/>
    </location>
</feature>
<evidence type="ECO:0000256" key="6">
    <source>
        <dbReference type="PIRSR" id="PIRSR602081-1"/>
    </source>
</evidence>
<organism evidence="9 10">
    <name type="scientific">Microscilla marina ATCC 23134</name>
    <dbReference type="NCBI Taxonomy" id="313606"/>
    <lineage>
        <taxon>Bacteria</taxon>
        <taxon>Pseudomonadati</taxon>
        <taxon>Bacteroidota</taxon>
        <taxon>Cytophagia</taxon>
        <taxon>Cytophagales</taxon>
        <taxon>Microscillaceae</taxon>
        <taxon>Microscilla</taxon>
    </lineage>
</organism>
<dbReference type="PANTHER" id="PTHR11455">
    <property type="entry name" value="CRYPTOCHROME"/>
    <property type="match status" value="1"/>
</dbReference>
<evidence type="ECO:0000313" key="10">
    <source>
        <dbReference type="Proteomes" id="UP000004095"/>
    </source>
</evidence>
<dbReference type="InterPro" id="IPR014729">
    <property type="entry name" value="Rossmann-like_a/b/a_fold"/>
</dbReference>
<comment type="cofactor">
    <cofactor evidence="6 7">
        <name>FAD</name>
        <dbReference type="ChEBI" id="CHEBI:57692"/>
    </cofactor>
    <text evidence="6 7">Binds 1 FAD per subunit.</text>
</comment>
<dbReference type="InterPro" id="IPR006050">
    <property type="entry name" value="DNA_photolyase_N"/>
</dbReference>
<dbReference type="InterPro" id="IPR005101">
    <property type="entry name" value="Cryptochr/Photolyase_FAD-bd"/>
</dbReference>
<dbReference type="GO" id="GO:0000719">
    <property type="term" value="P:photoreactive repair"/>
    <property type="evidence" value="ECO:0007669"/>
    <property type="project" value="TreeGrafter"/>
</dbReference>
<dbReference type="InterPro" id="IPR002081">
    <property type="entry name" value="Cryptochrome/DNA_photolyase_1"/>
</dbReference>
<feature type="binding site" evidence="6">
    <location>
        <begin position="297"/>
        <end position="304"/>
    </location>
    <ligand>
        <name>FAD</name>
        <dbReference type="ChEBI" id="CHEBI:57692"/>
    </ligand>
</feature>
<keyword evidence="5 7" id="KW-0157">Chromophore</keyword>
<dbReference type="InterPro" id="IPR036155">
    <property type="entry name" value="Crypto/Photolyase_N_sf"/>
</dbReference>
<dbReference type="SUPFAM" id="SSF52425">
    <property type="entry name" value="Cryptochrome/photolyase, N-terminal domain"/>
    <property type="match status" value="1"/>
</dbReference>
<evidence type="ECO:0000256" key="7">
    <source>
        <dbReference type="RuleBase" id="RU367151"/>
    </source>
</evidence>
<dbReference type="PANTHER" id="PTHR11455:SF22">
    <property type="entry name" value="CRYPTOCHROME DASH"/>
    <property type="match status" value="1"/>
</dbReference>
<evidence type="ECO:0000256" key="4">
    <source>
        <dbReference type="ARBA" id="ARBA00022827"/>
    </source>
</evidence>
<dbReference type="SUPFAM" id="SSF48173">
    <property type="entry name" value="Cryptochrome/photolyase FAD-binding domain"/>
    <property type="match status" value="1"/>
</dbReference>
<dbReference type="EMBL" id="AAWS01000022">
    <property type="protein sequence ID" value="EAY27653.1"/>
    <property type="molecule type" value="Genomic_DNA"/>
</dbReference>
<dbReference type="RefSeq" id="WP_002699356.1">
    <property type="nucleotide sequence ID" value="NZ_AAWS01000022.1"/>
</dbReference>
<evidence type="ECO:0000259" key="8">
    <source>
        <dbReference type="PROSITE" id="PS51645"/>
    </source>
</evidence>
<feature type="binding site" evidence="6">
    <location>
        <begin position="257"/>
        <end position="261"/>
    </location>
    <ligand>
        <name>FAD</name>
        <dbReference type="ChEBI" id="CHEBI:57692"/>
    </ligand>
</feature>
<keyword evidence="10" id="KW-1185">Reference proteome</keyword>
<proteinExistence type="inferred from homology"/>
<dbReference type="PROSITE" id="PS51645">
    <property type="entry name" value="PHR_CRY_ALPHA_BETA"/>
    <property type="match status" value="1"/>
</dbReference>
<feature type="binding site" evidence="6">
    <location>
        <position position="244"/>
    </location>
    <ligand>
        <name>FAD</name>
        <dbReference type="ChEBI" id="CHEBI:57692"/>
    </ligand>
</feature>
<keyword evidence="9" id="KW-0456">Lyase</keyword>
<dbReference type="InterPro" id="IPR014133">
    <property type="entry name" value="Cry_DASH"/>
</dbReference>
<dbReference type="OrthoDB" id="9772484at2"/>
<comment type="cofactor">
    <cofactor evidence="7">
        <name>(6R)-5,10-methylene-5,6,7,8-tetrahydrofolate</name>
        <dbReference type="ChEBI" id="CHEBI:15636"/>
    </cofactor>
    <text evidence="7">Binds 1 5,10-methenyltetrahydrofolate (MTHF) per subunit.</text>
</comment>
<reference evidence="9 10" key="1">
    <citation type="submission" date="2007-01" db="EMBL/GenBank/DDBJ databases">
        <authorList>
            <person name="Haygood M."/>
            <person name="Podell S."/>
            <person name="Anderson C."/>
            <person name="Hopkinson B."/>
            <person name="Roe K."/>
            <person name="Barbeau K."/>
            <person name="Gaasterland T."/>
            <person name="Ferriera S."/>
            <person name="Johnson J."/>
            <person name="Kravitz S."/>
            <person name="Beeson K."/>
            <person name="Sutton G."/>
            <person name="Rogers Y.-H."/>
            <person name="Friedman R."/>
            <person name="Frazier M."/>
            <person name="Venter J.C."/>
        </authorList>
    </citation>
    <scope>NUCLEOTIDE SEQUENCE [LARGE SCALE GENOMIC DNA]</scope>
    <source>
        <strain evidence="9 10">ATCC 23134</strain>
    </source>
</reference>
<dbReference type="Gene3D" id="1.10.579.10">
    <property type="entry name" value="DNA Cyclobutane Dipyrimidine Photolyase, subunit A, domain 3"/>
    <property type="match status" value="1"/>
</dbReference>
<gene>
    <name evidence="9" type="ORF">M23134_02900</name>
</gene>
<dbReference type="GO" id="GO:0003904">
    <property type="term" value="F:deoxyribodipyrimidine photo-lyase activity"/>
    <property type="evidence" value="ECO:0007669"/>
    <property type="project" value="TreeGrafter"/>
</dbReference>
<accession>A1ZPZ8</accession>
<dbReference type="NCBIfam" id="TIGR02765">
    <property type="entry name" value="crypto_DASH"/>
    <property type="match status" value="1"/>
</dbReference>
<keyword evidence="4 6" id="KW-0274">FAD</keyword>
<evidence type="ECO:0000256" key="3">
    <source>
        <dbReference type="ARBA" id="ARBA00022630"/>
    </source>
</evidence>
<dbReference type="Pfam" id="PF03441">
    <property type="entry name" value="FAD_binding_7"/>
    <property type="match status" value="1"/>
</dbReference>